<organism evidence="1 2">
    <name type="scientific">Floricoccus penangensis</name>
    <dbReference type="NCBI Taxonomy" id="1859475"/>
    <lineage>
        <taxon>Bacteria</taxon>
        <taxon>Bacillati</taxon>
        <taxon>Bacillota</taxon>
        <taxon>Bacilli</taxon>
        <taxon>Lactobacillales</taxon>
        <taxon>Streptococcaceae</taxon>
        <taxon>Floricoccus</taxon>
    </lineage>
</organism>
<reference evidence="2" key="1">
    <citation type="submission" date="2016-09" db="EMBL/GenBank/DDBJ databases">
        <title>Draft genome sequence of a novel species of the family Streptococcaceae isolated from flowers.</title>
        <authorList>
            <person name="Chuah L.-O."/>
            <person name="Yap K.-P."/>
            <person name="Thong K.L."/>
            <person name="Liong M.T."/>
            <person name="Ahmad R."/>
            <person name="Rusul G."/>
        </authorList>
    </citation>
    <scope>NUCLEOTIDE SEQUENCE [LARGE SCALE GENOMIC DNA]</scope>
    <source>
        <strain evidence="2">HibF3</strain>
    </source>
</reference>
<proteinExistence type="predicted"/>
<protein>
    <submittedName>
        <fullName evidence="1">Uncharacterized protein</fullName>
    </submittedName>
</protein>
<evidence type="ECO:0000313" key="2">
    <source>
        <dbReference type="Proteomes" id="UP000177273"/>
    </source>
</evidence>
<accession>A0A9Q5JGV3</accession>
<evidence type="ECO:0000313" key="1">
    <source>
        <dbReference type="EMBL" id="OFI46726.1"/>
    </source>
</evidence>
<gene>
    <name evidence="1" type="ORF">BG262_02705</name>
</gene>
<dbReference type="AlphaFoldDB" id="A0A9Q5JGV3"/>
<dbReference type="RefSeq" id="WP_070787859.1">
    <property type="nucleotide sequence ID" value="NZ_MKIQ01000027.1"/>
</dbReference>
<dbReference type="Proteomes" id="UP000177273">
    <property type="component" value="Unassembled WGS sequence"/>
</dbReference>
<dbReference type="EMBL" id="MKIQ01000027">
    <property type="protein sequence ID" value="OFI46726.1"/>
    <property type="molecule type" value="Genomic_DNA"/>
</dbReference>
<comment type="caution">
    <text evidence="1">The sequence shown here is derived from an EMBL/GenBank/DDBJ whole genome shotgun (WGS) entry which is preliminary data.</text>
</comment>
<dbReference type="OrthoDB" id="9855005at2"/>
<name>A0A9Q5JGV3_9LACT</name>
<sequence length="76" mass="8907">MKLTEEQILANYNVAYAAIEEDISTLSLNDWEDTLIVYSQLFGIDVDSIDYDNNGFYQLYKIVYKMLEDKYGDLTF</sequence>
<keyword evidence="2" id="KW-1185">Reference proteome</keyword>